<dbReference type="PANTHER" id="PTHR36839">
    <property type="entry name" value="METALLO-BETA-LACTAMASE FAMILY PROTEIN (AFU_ORTHOLOGUE AFUA_5G12770)"/>
    <property type="match status" value="1"/>
</dbReference>
<feature type="domain" description="Metallo-beta-lactamase" evidence="1">
    <location>
        <begin position="116"/>
        <end position="277"/>
    </location>
</feature>
<organism evidence="2 3">
    <name type="scientific">Trichoderma lentiforme</name>
    <dbReference type="NCBI Taxonomy" id="1567552"/>
    <lineage>
        <taxon>Eukaryota</taxon>
        <taxon>Fungi</taxon>
        <taxon>Dikarya</taxon>
        <taxon>Ascomycota</taxon>
        <taxon>Pezizomycotina</taxon>
        <taxon>Sordariomycetes</taxon>
        <taxon>Hypocreomycetidae</taxon>
        <taxon>Hypocreales</taxon>
        <taxon>Hypocreaceae</taxon>
        <taxon>Trichoderma</taxon>
    </lineage>
</organism>
<protein>
    <recommendedName>
        <fullName evidence="1">Metallo-beta-lactamase domain-containing protein</fullName>
    </recommendedName>
</protein>
<evidence type="ECO:0000259" key="1">
    <source>
        <dbReference type="SMART" id="SM00849"/>
    </source>
</evidence>
<dbReference type="AlphaFoldDB" id="A0A9P4XLJ7"/>
<dbReference type="SMART" id="SM00849">
    <property type="entry name" value="Lactamase_B"/>
    <property type="match status" value="1"/>
</dbReference>
<evidence type="ECO:0000313" key="2">
    <source>
        <dbReference type="EMBL" id="KAF3073943.1"/>
    </source>
</evidence>
<keyword evidence="3" id="KW-1185">Reference proteome</keyword>
<gene>
    <name evidence="2" type="ORF">CFAM422_003303</name>
</gene>
<evidence type="ECO:0000313" key="3">
    <source>
        <dbReference type="Proteomes" id="UP000801864"/>
    </source>
</evidence>
<accession>A0A9P4XLJ7</accession>
<sequence>MNQLSFPKPAGDPQMSKLHCHQQPGIMDFTPEPYEEAVSSSWLICNTCGTQFPTADRTAVKTCYVCDDPRQYVPPTGQSFTTMADIRASGHVNEFEPYKHDDRVTSIHTVPRFAIGQRAILIRTPQGNILWDCISYLDAETIDKIKKLGGLKAIVISHPHFYSTHIQWARAFQCPVYTSAEDLRWTTTPSAHRKPLTEIETDIIPGVKAIKLGGHFPGSMVLLFDGRLFTADTLMATPAGIGKWEVDALGEKREKPPGLNSFSFLWSFPNSIPLPADEIHRMWGILKAYEFRSTHGILVGTDIEDDKVKSRVLDSMKIQTRAMGNVTHALLDETL</sequence>
<dbReference type="PANTHER" id="PTHR36839:SF1">
    <property type="entry name" value="METALLO-BETA-LACTAMASE FAMILY PROTEIN (AFU_ORTHOLOGUE AFUA_5G12770)"/>
    <property type="match status" value="1"/>
</dbReference>
<comment type="caution">
    <text evidence="2">The sequence shown here is derived from an EMBL/GenBank/DDBJ whole genome shotgun (WGS) entry which is preliminary data.</text>
</comment>
<dbReference type="SUPFAM" id="SSF56281">
    <property type="entry name" value="Metallo-hydrolase/oxidoreductase"/>
    <property type="match status" value="1"/>
</dbReference>
<dbReference type="InterPro" id="IPR001279">
    <property type="entry name" value="Metallo-B-lactamas"/>
</dbReference>
<dbReference type="InterPro" id="IPR036866">
    <property type="entry name" value="RibonucZ/Hydroxyglut_hydro"/>
</dbReference>
<name>A0A9P4XLJ7_9HYPO</name>
<dbReference type="Gene3D" id="3.60.15.10">
    <property type="entry name" value="Ribonuclease Z/Hydroxyacylglutathione hydrolase-like"/>
    <property type="match status" value="1"/>
</dbReference>
<dbReference type="EMBL" id="QLNT01000005">
    <property type="protein sequence ID" value="KAF3073943.1"/>
    <property type="molecule type" value="Genomic_DNA"/>
</dbReference>
<dbReference type="Pfam" id="PF00753">
    <property type="entry name" value="Lactamase_B"/>
    <property type="match status" value="1"/>
</dbReference>
<reference evidence="2 3" key="1">
    <citation type="submission" date="2018-06" db="EMBL/GenBank/DDBJ databases">
        <title>Genome analysis of cellulolytic fungus Trichoderma lentiforme CFAM-422.</title>
        <authorList>
            <person name="Steindorff A.S."/>
            <person name="Formighieri E.F."/>
            <person name="Midorikawa G.E.O."/>
            <person name="Tamietti M.S."/>
            <person name="Ramos E.Z."/>
            <person name="Silva A.S."/>
            <person name="Bon E.P.S."/>
            <person name="Mendes T.D."/>
            <person name="Damaso M.C.T."/>
            <person name="Favaro L.C.L."/>
        </authorList>
    </citation>
    <scope>NUCLEOTIDE SEQUENCE [LARGE SCALE GENOMIC DNA]</scope>
    <source>
        <strain evidence="2 3">CFAM-422</strain>
    </source>
</reference>
<proteinExistence type="predicted"/>
<dbReference type="Proteomes" id="UP000801864">
    <property type="component" value="Unassembled WGS sequence"/>
</dbReference>